<keyword evidence="5" id="KW-0045">Antibiotic biosynthesis</keyword>
<dbReference type="InterPro" id="IPR018201">
    <property type="entry name" value="Ketoacyl_synth_AS"/>
</dbReference>
<dbReference type="Pfam" id="PF21089">
    <property type="entry name" value="PKS_DH_N"/>
    <property type="match status" value="1"/>
</dbReference>
<dbReference type="InterPro" id="IPR020841">
    <property type="entry name" value="PKS_Beta-ketoAc_synthase_dom"/>
</dbReference>
<evidence type="ECO:0000313" key="14">
    <source>
        <dbReference type="Proteomes" id="UP001431429"/>
    </source>
</evidence>
<dbReference type="RefSeq" id="WP_250920383.1">
    <property type="nucleotide sequence ID" value="NZ_JAMQAW010000019.1"/>
</dbReference>
<name>A0ABT0UN42_9ACTN</name>
<evidence type="ECO:0000256" key="6">
    <source>
        <dbReference type="ARBA" id="ARBA00023268"/>
    </source>
</evidence>
<dbReference type="SMART" id="SM00829">
    <property type="entry name" value="PKS_ER"/>
    <property type="match status" value="1"/>
</dbReference>
<dbReference type="Gene3D" id="3.30.70.3290">
    <property type="match status" value="2"/>
</dbReference>
<dbReference type="Gene3D" id="3.40.47.10">
    <property type="match status" value="3"/>
</dbReference>
<feature type="region of interest" description="C-terminal hotdog fold" evidence="8">
    <location>
        <begin position="1830"/>
        <end position="1967"/>
    </location>
</feature>
<dbReference type="Pfam" id="PF08659">
    <property type="entry name" value="KR"/>
    <property type="match status" value="1"/>
</dbReference>
<dbReference type="SUPFAM" id="SSF52151">
    <property type="entry name" value="FabD/lysophospholipase-like"/>
    <property type="match status" value="3"/>
</dbReference>
<feature type="non-terminal residue" evidence="13">
    <location>
        <position position="3489"/>
    </location>
</feature>
<dbReference type="Pfam" id="PF14765">
    <property type="entry name" value="PS-DH"/>
    <property type="match status" value="1"/>
</dbReference>
<dbReference type="SMART" id="SM00825">
    <property type="entry name" value="PKS_KS"/>
    <property type="match status" value="2"/>
</dbReference>
<dbReference type="SMART" id="SM00827">
    <property type="entry name" value="PKS_AT"/>
    <property type="match status" value="2"/>
</dbReference>
<dbReference type="SUPFAM" id="SSF51735">
    <property type="entry name" value="NAD(P)-binding Rossmann-fold domains"/>
    <property type="match status" value="3"/>
</dbReference>
<dbReference type="CDD" id="cd05195">
    <property type="entry name" value="enoyl_red"/>
    <property type="match status" value="1"/>
</dbReference>
<dbReference type="InterPro" id="IPR001227">
    <property type="entry name" value="Ac_transferase_dom_sf"/>
</dbReference>
<dbReference type="InterPro" id="IPR020807">
    <property type="entry name" value="PKS_DH"/>
</dbReference>
<organism evidence="13 14">
    <name type="scientific">Streptomyces albipurpureus</name>
    <dbReference type="NCBI Taxonomy" id="2897419"/>
    <lineage>
        <taxon>Bacteria</taxon>
        <taxon>Bacillati</taxon>
        <taxon>Actinomycetota</taxon>
        <taxon>Actinomycetes</taxon>
        <taxon>Kitasatosporales</taxon>
        <taxon>Streptomycetaceae</taxon>
        <taxon>Streptomyces</taxon>
    </lineage>
</organism>
<evidence type="ECO:0000259" key="11">
    <source>
        <dbReference type="PROSITE" id="PS52004"/>
    </source>
</evidence>
<evidence type="ECO:0000256" key="2">
    <source>
        <dbReference type="ARBA" id="ARBA00022450"/>
    </source>
</evidence>
<keyword evidence="6" id="KW-0511">Multifunctional enzyme</keyword>
<dbReference type="Gene3D" id="3.40.50.11460">
    <property type="match status" value="1"/>
</dbReference>
<dbReference type="Pfam" id="PF13602">
    <property type="entry name" value="ADH_zinc_N_2"/>
    <property type="match status" value="1"/>
</dbReference>
<dbReference type="Proteomes" id="UP001431429">
    <property type="component" value="Unassembled WGS sequence"/>
</dbReference>
<keyword evidence="3" id="KW-0597">Phosphoprotein</keyword>
<dbReference type="Pfam" id="PF22953">
    <property type="entry name" value="SpnB_Rossmann"/>
    <property type="match status" value="1"/>
</dbReference>
<feature type="region of interest" description="N-terminal hotdog fold" evidence="8">
    <location>
        <begin position="1683"/>
        <end position="1808"/>
    </location>
</feature>
<feature type="compositionally biased region" description="Basic and acidic residues" evidence="9">
    <location>
        <begin position="261"/>
        <end position="274"/>
    </location>
</feature>
<evidence type="ECO:0000259" key="12">
    <source>
        <dbReference type="PROSITE" id="PS52019"/>
    </source>
</evidence>
<dbReference type="InterPro" id="IPR014030">
    <property type="entry name" value="Ketoacyl_synth_N"/>
</dbReference>
<dbReference type="SMART" id="SM01294">
    <property type="entry name" value="PKS_PP_betabranch"/>
    <property type="match status" value="1"/>
</dbReference>
<dbReference type="PROSITE" id="PS00012">
    <property type="entry name" value="PHOSPHOPANTETHEINE"/>
    <property type="match status" value="1"/>
</dbReference>
<dbReference type="Pfam" id="PF00550">
    <property type="entry name" value="PP-binding"/>
    <property type="match status" value="2"/>
</dbReference>
<dbReference type="PROSITE" id="PS50075">
    <property type="entry name" value="CARRIER"/>
    <property type="match status" value="2"/>
</dbReference>
<dbReference type="SUPFAM" id="SSF55048">
    <property type="entry name" value="Probable ACP-binding domain of malonyl-CoA ACP transacylase"/>
    <property type="match status" value="2"/>
</dbReference>
<evidence type="ECO:0000256" key="4">
    <source>
        <dbReference type="ARBA" id="ARBA00022679"/>
    </source>
</evidence>
<feature type="domain" description="Ketosynthase family 3 (KS3)" evidence="11">
    <location>
        <begin position="788"/>
        <end position="1214"/>
    </location>
</feature>
<comment type="pathway">
    <text evidence="1">Antibiotic biosynthesis.</text>
</comment>
<feature type="region of interest" description="Disordered" evidence="9">
    <location>
        <begin position="170"/>
        <end position="189"/>
    </location>
</feature>
<evidence type="ECO:0000256" key="1">
    <source>
        <dbReference type="ARBA" id="ARBA00004792"/>
    </source>
</evidence>
<evidence type="ECO:0000256" key="8">
    <source>
        <dbReference type="PROSITE-ProRule" id="PRU01363"/>
    </source>
</evidence>
<dbReference type="InterPro" id="IPR016036">
    <property type="entry name" value="Malonyl_transacylase_ACP-bd"/>
</dbReference>
<dbReference type="InterPro" id="IPR014031">
    <property type="entry name" value="Ketoacyl_synth_C"/>
</dbReference>
<dbReference type="Pfam" id="PF16197">
    <property type="entry name" value="KAsynt_C_assoc"/>
    <property type="match status" value="2"/>
</dbReference>
<keyword evidence="2" id="KW-0596">Phosphopantetheine</keyword>
<gene>
    <name evidence="13" type="ORF">NBG84_17360</name>
</gene>
<evidence type="ECO:0000256" key="3">
    <source>
        <dbReference type="ARBA" id="ARBA00022553"/>
    </source>
</evidence>
<dbReference type="InterPro" id="IPR013968">
    <property type="entry name" value="PKS_KR"/>
</dbReference>
<dbReference type="SUPFAM" id="SSF47336">
    <property type="entry name" value="ACP-like"/>
    <property type="match status" value="2"/>
</dbReference>
<sequence length="3489" mass="364884">MSVDETRSDAGLTGEPAAVVGMSCSLLGAHTPEAYWKLLTQGRTAAPKRDASAASADDRRLLLSLARKALTAAGIAPKDLRGSGEELFLGAPDEGHDVGLRGLTPTVITGAASALRAVLLAARSLRAGRTDVALACGVDGPESNVGVMLVLKTLTRARADGDRVHAVLHADEADSVDGPEGALPGPAPASGMAGLLEAVLSLEHGRSSSSTSGAGCRITVTAPAEEDFATVRPGFRSATLPLIVSGATQDDVRTRARHLLARHEENRPAPRDLARSLAASHTASEPSAVRQRNVLWADDDQRLTDELAALARGDRSATRISGSAVARNRAVFVFPGQGSQWIGMAAGLLDDSDVFRHAIDESARALAPHIDWSLEDVLRGAPGAESLDRDDVVQPALFAVMVALAELWKSFGVRPAAVLGHSNGEIAAAVVAGALSLEDGARVVSLWSKAQARLAGAGGMISVSAPLASLEPRLAEWGDRVGVAAVNGPRSVILSGDRDVIDRLLEELPAEGVSAKRIPVDLAAHSSHIEALREEMLTGLAPIEPRAATVPFHSTVTGDFLDTTALDAAYWYSNLRSTVQFERSIRALEADHQAFVEISPHPVITMALQQTLDDMESDAVVVETLRRDERGTHRFLASLARLHTSGAAVDWRPAFGPDASLIELPPYLAPAPGPAPADGAPDTVGGRTPEEVTDSLLELVRVETALVLGLDADAELDGTQTFLNLGLDSARAVELRNRLVEATGSRIPVTLLFDHPTPERLAQHLAARLTGAVTSTAALATRRAGDADEPIAIVSMACRFPGDVASPEELWQLVLDEEDVISEFPVNRSWPLDALFDDDPEHAGRSHTRQGGFLHDADQFDAEFFGISPREALAMDPQQRLTLETVWEALERAGIDPTTLRDSDTGVYLGALAQDYGPRLHEADDKAGGYLLTGNFISVLSGRVAYTLGLRGPAVTVDTACSSSLVALHLAAQALRAGDCELAVAGGVTVMSSPGMFVEFSRQRGLSPDGRCKAFAEAADGTGWGEGVGVLLLERLSDAQRNGHQVLAVMRGSAVNQDGASNGLSAPNGLAQQSVIRQALANARVKADEVDAVEAHGTGTTLGDPIEAQALLATYGQDRPQDRPLWLGSLKSNIGHTQAAAGVGGVIKMVMALRHGLLPRTLHADVPSPYVDWASGAVELLTQARTWPETGRPRRAGISSFGISGTNAHLIVEQAPAADREAGGEAEAAPDTPLVVPWVVSAKDTQALRAQAARLASWATGEVPIAAVGAALAGGRAMLEQRAVVVGADQDELLAGLLALADGATAPGAITGGGSGGKLALLFAGQGSQRLGMGAGLAARFPVFAEALDEICQILDPLLEHPVREAMFSDPEGVLDETGMTQPALFAFEVALHRLLSHFGIDGDLLAGHSVGEIAAAHVAGVFSLRDACTLVAARARLMQALPPGGAMLAVETAEADVRPLLSAGLDVAAVNGPTQVVVSGAEPAVAVLAAELEARGVRTRRLRVSHAFHSELMEPMLAEFASVVEGLTFAEPRIPLVSALTGRAVAAGELTDPAHWVRHVRETVRFADAVGALRAAGARTFAEVGPRGVLTAMAAGSVEEDPGTDVTFVALLRRDQDEARALVTGLGRLHVRGVPVDWRTYLAGWEAQRVDLPTYAFQRRRYWLDTPTTTDATGLGQSSAEHGLLGAAVTLAGSDEALLTGRLSLRSHPWLGDHRVGGAAVLPGTAFVELVVRAGDEVGAGAVEELVLQTPLVVPERDGVQIQVAVGEPDASGRREVSVHSQTEGSSAGDPWIRHATGTLAPEALVAAESAEAAEGRTGELRHWPPVGAEPVAVDGAYADLALAGVEYGPAFRGLRAAWRRDGEVFAEVELPEEAQGGDFGLHPALLDAALHAIWLGDLVARSDGPLLPFSWRGISLLARDATTLRVRLTAAGTDTVTLDVADGTGAPVATVNGLTLRESSLDRPDRASAAIRDSLFRLSWTPVTAEAPEPGIWAVLGADPGFGFDEPVETYQDLETLGAAIDAGATVPDTVLVACLPEQVGDGDEEAGDAARRTAHRALDLLQKWLDDQRFTDVRLVVLTRRAVAAGGPAGPLDLTGAPLWGLLRVARSENPGRFVLADVDEIPGSGPLVLAGAKRGEFAVRNGELLVPHLARAMASGTLEVPPGASAWRLDITERGTLDTLRLIERSDVSGPLGQGEVRVGIRAAGMNFRDALNVLGMYPGEAGLLGLEGAGVVLEAGPGVTDLAPGDRVMGLFAGSYGPVAVADRRLMTRMPSGWSFAEAATAPVVYLTAYHALVDLAGLRAGESIVIHAAAGGVGIAATQLARHLGAEVYGTASQGKWDALRSSGLDDAHIASSRTLDFEDAFMTATGGRGVDVVLDSLAREFVDASLRLLPRGGRFVEMGKTDIRDAEQVATDHPGVRYRAFDVMDAGPDRLQEMLRALGELFERGTLPPLPFVTWDVRRAPDALRYLNQARNVGKVVLSVPPPLDPEGTVLVTGSGTLGGLVARHLVAERGVRHLLLLSRRGDRAPGIAELVAELEGLGATVRVEACDVADRRALTAVIASIERDRPLTGVVHTAGVVDDGVLGSLSADRMDAVMRPKVDAAWHLHHLTRDLDLSMFVLFSSVSGTFGTAGQANYAAANTFLDALAAHRRGLGLPATSLAWGLWAQTSTMTAGLDVADRARMARDGVVPLSTEHGLTLFDAADAPGEALLLPLHLDTARLRAGDGTVRPLLRRLVRSPARRRAGQAVSGGGGAREDLAARLAALPARQAAAEILDLVRTNVTAVLGHSSANGVDLGRSFRESGFDSLTALELRNRLTGATGLRLPATLIFDYPTPAELAEFLRSQLVGEPVGGPAAADGTLPQLTALPDDPIVIVGMSCRFSGGIDSPDELWGLVERGGDAIAGFPTDRGWELDLYDPDPDAVGKSYAREGGFLYDAAGFDAGFFGISPREAVAMDPQQRLLLEASWEAFEDAGIDPAGLRGSRTGVFAGLIYHDYGQQGAAASRGGEGYLSTGSSGGVASGRVSYTLGLEGPAVTVDTACSSSLVALHWAVQALRSGECDLALAGGVTVMATPDTFIDFSRQRGLARDGRCKAFSDAADGTGWGEGVGMLLVERLSDAERKGHRVLAVVRGSAINQDGASNGLTAPSGPSQQRVIRQALANAGLSTADVDVVEAHGTGTTLGDPIEAQAVLATYGQDRPEDRPLLIGSVKSNIGHTQAAAGVAGVIKMVEAMRHGLVPESLHIDEPSSHVDWTAGAVVPVREATPWPESGRPRRAGVSSFGFSGTNAHVIVEQGPVVENGTDGDVPGPVVVTDGTVPWLVSAKSQAALGEQARRLLDHLDRFPDVSPSVVGHALVAGRSVFDHRAVVIGREPEDFRGGLAALAAGEPSARVVTGTAAAGLGRTVLVFPGQGSQWLGMGVELMRSSPVFAEHVTACAGALEPFTGWDLIDVLTQVPGAPGLDRVDVVQPALWAMMVSLARLW</sequence>
<feature type="region of interest" description="Disordered" evidence="9">
    <location>
        <begin position="1772"/>
        <end position="1793"/>
    </location>
</feature>
<dbReference type="InterPro" id="IPR032821">
    <property type="entry name" value="PKS_assoc"/>
</dbReference>
<dbReference type="PROSITE" id="PS00606">
    <property type="entry name" value="KS3_1"/>
    <property type="match status" value="2"/>
</dbReference>
<dbReference type="InterPro" id="IPR036291">
    <property type="entry name" value="NAD(P)-bd_dom_sf"/>
</dbReference>
<dbReference type="InterPro" id="IPR057326">
    <property type="entry name" value="KR_dom"/>
</dbReference>
<evidence type="ECO:0000256" key="7">
    <source>
        <dbReference type="ARBA" id="ARBA00023315"/>
    </source>
</evidence>
<feature type="region of interest" description="Disordered" evidence="9">
    <location>
        <begin position="261"/>
        <end position="288"/>
    </location>
</feature>
<feature type="compositionally biased region" description="Low complexity" evidence="9">
    <location>
        <begin position="178"/>
        <end position="189"/>
    </location>
</feature>
<dbReference type="SUPFAM" id="SSF50129">
    <property type="entry name" value="GroES-like"/>
    <property type="match status" value="1"/>
</dbReference>
<dbReference type="CDD" id="cd00833">
    <property type="entry name" value="PKS"/>
    <property type="match status" value="2"/>
</dbReference>
<dbReference type="PROSITE" id="PS52019">
    <property type="entry name" value="PKS_MFAS_DH"/>
    <property type="match status" value="1"/>
</dbReference>
<dbReference type="InterPro" id="IPR050091">
    <property type="entry name" value="PKS_NRPS_Biosynth_Enz"/>
</dbReference>
<evidence type="ECO:0000256" key="9">
    <source>
        <dbReference type="SAM" id="MobiDB-lite"/>
    </source>
</evidence>
<keyword evidence="4" id="KW-0808">Transferase</keyword>
<dbReference type="SMART" id="SM00826">
    <property type="entry name" value="PKS_DH"/>
    <property type="match status" value="1"/>
</dbReference>
<evidence type="ECO:0000256" key="5">
    <source>
        <dbReference type="ARBA" id="ARBA00023194"/>
    </source>
</evidence>
<feature type="domain" description="Carrier" evidence="10">
    <location>
        <begin position="2778"/>
        <end position="2853"/>
    </location>
</feature>
<dbReference type="Gene3D" id="1.10.1200.10">
    <property type="entry name" value="ACP-like"/>
    <property type="match status" value="2"/>
</dbReference>
<evidence type="ECO:0000259" key="10">
    <source>
        <dbReference type="PROSITE" id="PS50075"/>
    </source>
</evidence>
<dbReference type="CDD" id="cd08956">
    <property type="entry name" value="KR_3_FAS_SDR_x"/>
    <property type="match status" value="1"/>
</dbReference>
<keyword evidence="14" id="KW-1185">Reference proteome</keyword>
<dbReference type="InterPro" id="IPR036736">
    <property type="entry name" value="ACP-like_sf"/>
</dbReference>
<feature type="active site" description="Proton donor; for dehydratase activity" evidence="8">
    <location>
        <position position="1889"/>
    </location>
</feature>
<dbReference type="InterPro" id="IPR020806">
    <property type="entry name" value="PKS_PP-bd"/>
</dbReference>
<dbReference type="Gene3D" id="3.90.180.10">
    <property type="entry name" value="Medium-chain alcohol dehydrogenases, catalytic domain"/>
    <property type="match status" value="1"/>
</dbReference>
<dbReference type="InterPro" id="IPR049551">
    <property type="entry name" value="PKS_DH_C"/>
</dbReference>
<dbReference type="Gene3D" id="3.40.366.10">
    <property type="entry name" value="Malonyl-Coenzyme A Acyl Carrier Protein, domain 2"/>
    <property type="match status" value="3"/>
</dbReference>
<feature type="active site" description="Proton acceptor; for dehydratase activity" evidence="8">
    <location>
        <position position="1715"/>
    </location>
</feature>
<feature type="region of interest" description="Disordered" evidence="9">
    <location>
        <begin position="670"/>
        <end position="689"/>
    </location>
</feature>
<accession>A0ABT0UN42</accession>
<dbReference type="InterPro" id="IPR009081">
    <property type="entry name" value="PP-bd_ACP"/>
</dbReference>
<dbReference type="SUPFAM" id="SSF53901">
    <property type="entry name" value="Thiolase-like"/>
    <property type="match status" value="3"/>
</dbReference>
<dbReference type="Pfam" id="PF00698">
    <property type="entry name" value="Acyl_transf_1"/>
    <property type="match status" value="3"/>
</dbReference>
<dbReference type="InterPro" id="IPR006162">
    <property type="entry name" value="Ppantetheine_attach_site"/>
</dbReference>
<dbReference type="Gene3D" id="3.10.129.110">
    <property type="entry name" value="Polyketide synthase dehydratase"/>
    <property type="match status" value="1"/>
</dbReference>
<dbReference type="InterPro" id="IPR011032">
    <property type="entry name" value="GroES-like_sf"/>
</dbReference>
<protein>
    <submittedName>
        <fullName evidence="13">SDR family NAD(P)-dependent oxidoreductase</fullName>
    </submittedName>
</protein>
<dbReference type="InterPro" id="IPR049552">
    <property type="entry name" value="PKS_DH_N"/>
</dbReference>
<dbReference type="InterPro" id="IPR049900">
    <property type="entry name" value="PKS_mFAS_DH"/>
</dbReference>
<dbReference type="PANTHER" id="PTHR43775">
    <property type="entry name" value="FATTY ACID SYNTHASE"/>
    <property type="match status" value="1"/>
</dbReference>
<dbReference type="PROSITE" id="PS52004">
    <property type="entry name" value="KS3_2"/>
    <property type="match status" value="2"/>
</dbReference>
<dbReference type="EMBL" id="JAMQAW010000019">
    <property type="protein sequence ID" value="MCM2390037.1"/>
    <property type="molecule type" value="Genomic_DNA"/>
</dbReference>
<proteinExistence type="predicted"/>
<dbReference type="Pfam" id="PF08240">
    <property type="entry name" value="ADH_N"/>
    <property type="match status" value="1"/>
</dbReference>
<feature type="domain" description="PKS/mFAS DH" evidence="12">
    <location>
        <begin position="1683"/>
        <end position="1967"/>
    </location>
</feature>
<reference evidence="13" key="1">
    <citation type="submission" date="2022-06" db="EMBL/GenBank/DDBJ databases">
        <title>Genome public.</title>
        <authorList>
            <person name="Sun Q."/>
        </authorList>
    </citation>
    <scope>NUCLEOTIDE SEQUENCE</scope>
    <source>
        <strain evidence="13">CWNU-1</strain>
    </source>
</reference>
<feature type="domain" description="Ketosynthase family 3 (KS3)" evidence="11">
    <location>
        <begin position="2876"/>
        <end position="3301"/>
    </location>
</feature>
<feature type="domain" description="Carrier" evidence="10">
    <location>
        <begin position="694"/>
        <end position="769"/>
    </location>
</feature>
<dbReference type="InterPro" id="IPR013154">
    <property type="entry name" value="ADH-like_N"/>
</dbReference>
<dbReference type="InterPro" id="IPR020843">
    <property type="entry name" value="ER"/>
</dbReference>
<dbReference type="Pfam" id="PF00109">
    <property type="entry name" value="ketoacyl-synt"/>
    <property type="match status" value="3"/>
</dbReference>
<comment type="caution">
    <text evidence="13">The sequence shown here is derived from an EMBL/GenBank/DDBJ whole genome shotgun (WGS) entry which is preliminary data.</text>
</comment>
<keyword evidence="7" id="KW-0012">Acyltransferase</keyword>
<dbReference type="SMART" id="SM00822">
    <property type="entry name" value="PKS_KR"/>
    <property type="match status" value="1"/>
</dbReference>
<dbReference type="Gene3D" id="3.40.50.720">
    <property type="entry name" value="NAD(P)-binding Rossmann-like Domain"/>
    <property type="match status" value="1"/>
</dbReference>
<dbReference type="InterPro" id="IPR055123">
    <property type="entry name" value="SpnB-like_Rossmann"/>
</dbReference>
<dbReference type="Pfam" id="PF02801">
    <property type="entry name" value="Ketoacyl-synt_C"/>
    <property type="match status" value="2"/>
</dbReference>
<dbReference type="SMART" id="SM00823">
    <property type="entry name" value="PKS_PP"/>
    <property type="match status" value="2"/>
</dbReference>
<dbReference type="InterPro" id="IPR016039">
    <property type="entry name" value="Thiolase-like"/>
</dbReference>
<dbReference type="InterPro" id="IPR042104">
    <property type="entry name" value="PKS_dehydratase_sf"/>
</dbReference>
<dbReference type="PANTHER" id="PTHR43775:SF51">
    <property type="entry name" value="INACTIVE PHENOLPHTHIOCEROL SYNTHESIS POLYKETIDE SYNTHASE TYPE I PKS1-RELATED"/>
    <property type="match status" value="1"/>
</dbReference>
<evidence type="ECO:0000313" key="13">
    <source>
        <dbReference type="EMBL" id="MCM2390037.1"/>
    </source>
</evidence>
<dbReference type="InterPro" id="IPR016035">
    <property type="entry name" value="Acyl_Trfase/lysoPLipase"/>
</dbReference>
<dbReference type="InterPro" id="IPR014043">
    <property type="entry name" value="Acyl_transferase_dom"/>
</dbReference>